<proteinExistence type="predicted"/>
<name>A0A0D6MHK5_9PROT</name>
<dbReference type="GO" id="GO:0006508">
    <property type="term" value="P:proteolysis"/>
    <property type="evidence" value="ECO:0007669"/>
    <property type="project" value="UniProtKB-KW"/>
</dbReference>
<dbReference type="InterPro" id="IPR036852">
    <property type="entry name" value="Peptidase_S8/S53_dom_sf"/>
</dbReference>
<feature type="binding site" evidence="7">
    <location>
        <position position="501"/>
    </location>
    <ligand>
        <name>Ca(2+)</name>
        <dbReference type="ChEBI" id="CHEBI:29108"/>
    </ligand>
</feature>
<reference evidence="9 10" key="1">
    <citation type="submission" date="2012-10" db="EMBL/GenBank/DDBJ databases">
        <title>Genome sequencing of Tanticharoenia sakaeratensis NBRC 103193.</title>
        <authorList>
            <person name="Azuma Y."/>
            <person name="Hadano H."/>
            <person name="Hirakawa H."/>
            <person name="Matsushita K."/>
        </authorList>
    </citation>
    <scope>NUCLEOTIDE SEQUENCE [LARGE SCALE GENOMIC DNA]</scope>
    <source>
        <strain evidence="9 10">NBRC 103193</strain>
    </source>
</reference>
<feature type="active site" description="Charge relay system" evidence="7">
    <location>
        <position position="450"/>
    </location>
</feature>
<dbReference type="PANTHER" id="PTHR14218:SF15">
    <property type="entry name" value="TRIPEPTIDYL-PEPTIDASE 1"/>
    <property type="match status" value="1"/>
</dbReference>
<evidence type="ECO:0000256" key="4">
    <source>
        <dbReference type="ARBA" id="ARBA00022825"/>
    </source>
</evidence>
<evidence type="ECO:0000256" key="2">
    <source>
        <dbReference type="ARBA" id="ARBA00022723"/>
    </source>
</evidence>
<dbReference type="Pfam" id="PF00082">
    <property type="entry name" value="Peptidase_S8"/>
    <property type="match status" value="1"/>
</dbReference>
<feature type="binding site" evidence="7">
    <location>
        <position position="503"/>
    </location>
    <ligand>
        <name>Ca(2+)</name>
        <dbReference type="ChEBI" id="CHEBI:29108"/>
    </ligand>
</feature>
<evidence type="ECO:0000256" key="5">
    <source>
        <dbReference type="ARBA" id="ARBA00022837"/>
    </source>
</evidence>
<dbReference type="GO" id="GO:0004252">
    <property type="term" value="F:serine-type endopeptidase activity"/>
    <property type="evidence" value="ECO:0007669"/>
    <property type="project" value="UniProtKB-UniRule"/>
</dbReference>
<dbReference type="SUPFAM" id="SSF52743">
    <property type="entry name" value="Subtilisin-like"/>
    <property type="match status" value="1"/>
</dbReference>
<dbReference type="InterPro" id="IPR050819">
    <property type="entry name" value="Tripeptidyl-peptidase_I"/>
</dbReference>
<dbReference type="GO" id="GO:0046872">
    <property type="term" value="F:metal ion binding"/>
    <property type="evidence" value="ECO:0007669"/>
    <property type="project" value="UniProtKB-UniRule"/>
</dbReference>
<comment type="cofactor">
    <cofactor evidence="7">
        <name>Ca(2+)</name>
        <dbReference type="ChEBI" id="CHEBI:29108"/>
    </cofactor>
    <text evidence="7">Binds 1 Ca(2+) ion per subunit.</text>
</comment>
<dbReference type="PANTHER" id="PTHR14218">
    <property type="entry name" value="PROTEASE S8 TRIPEPTIDYL PEPTIDASE I CLN2"/>
    <property type="match status" value="1"/>
</dbReference>
<evidence type="ECO:0000256" key="1">
    <source>
        <dbReference type="ARBA" id="ARBA00022670"/>
    </source>
</evidence>
<keyword evidence="6" id="KW-0865">Zymogen</keyword>
<dbReference type="InterPro" id="IPR000209">
    <property type="entry name" value="Peptidase_S8/S53_dom"/>
</dbReference>
<dbReference type="RefSeq" id="WP_048846023.1">
    <property type="nucleotide sequence ID" value="NZ_BALE01000002.1"/>
</dbReference>
<keyword evidence="4 7" id="KW-0720">Serine protease</keyword>
<dbReference type="PROSITE" id="PS51695">
    <property type="entry name" value="SEDOLISIN"/>
    <property type="match status" value="1"/>
</dbReference>
<dbReference type="SMART" id="SM00944">
    <property type="entry name" value="Pro-kuma_activ"/>
    <property type="match status" value="1"/>
</dbReference>
<gene>
    <name evidence="9" type="ORF">Tasa_002_013</name>
</gene>
<dbReference type="Gene3D" id="3.40.50.200">
    <property type="entry name" value="Peptidase S8/S53 domain"/>
    <property type="match status" value="1"/>
</dbReference>
<keyword evidence="5 7" id="KW-0106">Calcium</keyword>
<feature type="active site" description="Charge relay system" evidence="7">
    <location>
        <position position="269"/>
    </location>
</feature>
<dbReference type="EMBL" id="BALE01000002">
    <property type="protein sequence ID" value="GAN52733.1"/>
    <property type="molecule type" value="Genomic_DNA"/>
</dbReference>
<feature type="binding site" evidence="7">
    <location>
        <position position="488"/>
    </location>
    <ligand>
        <name>Ca(2+)</name>
        <dbReference type="ChEBI" id="CHEBI:29108"/>
    </ligand>
</feature>
<comment type="caution">
    <text evidence="9">The sequence shown here is derived from an EMBL/GenBank/DDBJ whole genome shotgun (WGS) entry which is preliminary data.</text>
</comment>
<protein>
    <submittedName>
        <fullName evidence="9">Serine protease, subtilase family</fullName>
    </submittedName>
</protein>
<feature type="active site" description="Charge relay system" evidence="7">
    <location>
        <position position="265"/>
    </location>
</feature>
<keyword evidence="1 7" id="KW-0645">Protease</keyword>
<keyword evidence="10" id="KW-1185">Reference proteome</keyword>
<dbReference type="CDD" id="cd04056">
    <property type="entry name" value="Peptidases_S53"/>
    <property type="match status" value="1"/>
</dbReference>
<feature type="domain" description="Peptidase S53" evidence="8">
    <location>
        <begin position="175"/>
        <end position="523"/>
    </location>
</feature>
<keyword evidence="2 7" id="KW-0479">Metal-binding</keyword>
<dbReference type="STRING" id="1231623.Tasa_002_013"/>
<dbReference type="InterPro" id="IPR015366">
    <property type="entry name" value="S53_propep"/>
</dbReference>
<evidence type="ECO:0000313" key="9">
    <source>
        <dbReference type="EMBL" id="GAN52733.1"/>
    </source>
</evidence>
<evidence type="ECO:0000313" key="10">
    <source>
        <dbReference type="Proteomes" id="UP000032679"/>
    </source>
</evidence>
<dbReference type="InterPro" id="IPR030400">
    <property type="entry name" value="Sedolisin_dom"/>
</dbReference>
<organism evidence="9 10">
    <name type="scientific">Tanticharoenia sakaeratensis NBRC 103193</name>
    <dbReference type="NCBI Taxonomy" id="1231623"/>
    <lineage>
        <taxon>Bacteria</taxon>
        <taxon>Pseudomonadati</taxon>
        <taxon>Pseudomonadota</taxon>
        <taxon>Alphaproteobacteria</taxon>
        <taxon>Acetobacterales</taxon>
        <taxon>Acetobacteraceae</taxon>
        <taxon>Tanticharoenia</taxon>
    </lineage>
</organism>
<evidence type="ECO:0000256" key="7">
    <source>
        <dbReference type="PROSITE-ProRule" id="PRU01032"/>
    </source>
</evidence>
<evidence type="ECO:0000256" key="6">
    <source>
        <dbReference type="ARBA" id="ARBA00023145"/>
    </source>
</evidence>
<accession>A0A0D6MHK5</accession>
<evidence type="ECO:0000259" key="8">
    <source>
        <dbReference type="PROSITE" id="PS51695"/>
    </source>
</evidence>
<feature type="binding site" evidence="7">
    <location>
        <position position="487"/>
    </location>
    <ligand>
        <name>Ca(2+)</name>
        <dbReference type="ChEBI" id="CHEBI:29108"/>
    </ligand>
</feature>
<sequence>MTASDTASLVILEGSRYIALTHTHPDATFMGDPGDDHPVRLLVMLKPRTPFVQPVPILSRADYIERHAAREDIIERVSELATQAGLTVERADAPAQLVVLTGALSKARTLFHPEHIGLYQVGKRQCLGRHGGISVPHELASEIVAVMGYDERPVARTHFRRIKADGVAPRAAGTSYTPPQVAAHYGFPGTTTGGSSGIGAHFRRADATPLAQTIALIELGGGYKTEQMAQYFSALKVDRTGKLVAVPVAGGSNTPEGNPDGADGEVQLDIEVAGSVAPAADIAVYFAPNQNTGFLEAITTATHDTANAPDIMSISWGGPESSWSTQDMTAMDQAFQSAAALGITVCVASGDSGADDGTSTPTADFPASSPHVLACGGTSLPKSGPEVAWNDGAEGGATGGGYSTQFAKPNWQAGNTQSMRGVPDVSGNADPQTGYRVTVDGQSTVIGGTSAVAPLWAALIALCNARSGKKAGLVAPVLYASTQDLNDITSGGNNGYEAASGWDPVTGLGSPKGTAIAATLSGASAQA</sequence>
<dbReference type="GO" id="GO:0008240">
    <property type="term" value="F:tripeptidyl-peptidase activity"/>
    <property type="evidence" value="ECO:0007669"/>
    <property type="project" value="TreeGrafter"/>
</dbReference>
<dbReference type="Proteomes" id="UP000032679">
    <property type="component" value="Unassembled WGS sequence"/>
</dbReference>
<dbReference type="Pfam" id="PF09286">
    <property type="entry name" value="Pro-kuma_activ"/>
    <property type="match status" value="1"/>
</dbReference>
<dbReference type="OrthoDB" id="9002785at2"/>
<dbReference type="AlphaFoldDB" id="A0A0D6MHK5"/>
<dbReference type="SUPFAM" id="SSF54897">
    <property type="entry name" value="Protease propeptides/inhibitors"/>
    <property type="match status" value="1"/>
</dbReference>
<keyword evidence="3 7" id="KW-0378">Hydrolase</keyword>
<evidence type="ECO:0000256" key="3">
    <source>
        <dbReference type="ARBA" id="ARBA00022801"/>
    </source>
</evidence>